<dbReference type="GeneTree" id="ENSGT01030000234557"/>
<dbReference type="PANTHER" id="PTHR19367:SF18">
    <property type="entry name" value="T CELL RECEPTOR ALPHA VARIABLE 16"/>
    <property type="match status" value="1"/>
</dbReference>
<organism evidence="7 8">
    <name type="scientific">Oryzias melastigma</name>
    <name type="common">Marine medaka</name>
    <dbReference type="NCBI Taxonomy" id="30732"/>
    <lineage>
        <taxon>Eukaryota</taxon>
        <taxon>Metazoa</taxon>
        <taxon>Chordata</taxon>
        <taxon>Craniata</taxon>
        <taxon>Vertebrata</taxon>
        <taxon>Euteleostomi</taxon>
        <taxon>Actinopterygii</taxon>
        <taxon>Neopterygii</taxon>
        <taxon>Teleostei</taxon>
        <taxon>Neoteleostei</taxon>
        <taxon>Acanthomorphata</taxon>
        <taxon>Ovalentaria</taxon>
        <taxon>Atherinomorphae</taxon>
        <taxon>Beloniformes</taxon>
        <taxon>Adrianichthyidae</taxon>
        <taxon>Oryziinae</taxon>
        <taxon>Oryzias</taxon>
    </lineage>
</organism>
<name>A0A3B3C9Z8_ORYME</name>
<dbReference type="PANTHER" id="PTHR19367">
    <property type="entry name" value="T-CELL RECEPTOR ALPHA CHAIN V REGION"/>
    <property type="match status" value="1"/>
</dbReference>
<evidence type="ECO:0000256" key="1">
    <source>
        <dbReference type="ARBA" id="ARBA00022729"/>
    </source>
</evidence>
<dbReference type="SUPFAM" id="SSF48726">
    <property type="entry name" value="Immunoglobulin"/>
    <property type="match status" value="1"/>
</dbReference>
<evidence type="ECO:0000259" key="6">
    <source>
        <dbReference type="PROSITE" id="PS50835"/>
    </source>
</evidence>
<proteinExistence type="predicted"/>
<feature type="domain" description="Ig-like" evidence="6">
    <location>
        <begin position="18"/>
        <end position="123"/>
    </location>
</feature>
<dbReference type="Ensembl" id="ENSOMET00000022304.1">
    <property type="protein sequence ID" value="ENSOMEP00000014424.1"/>
    <property type="gene ID" value="ENSOMEG00000015921.1"/>
</dbReference>
<dbReference type="InterPro" id="IPR007110">
    <property type="entry name" value="Ig-like_dom"/>
</dbReference>
<dbReference type="AlphaFoldDB" id="A0A3B3C9Z8"/>
<dbReference type="OMA" id="THAYLFW"/>
<keyword evidence="5" id="KW-1279">T cell receptor</keyword>
<dbReference type="GO" id="GO:0002250">
    <property type="term" value="P:adaptive immune response"/>
    <property type="evidence" value="ECO:0007669"/>
    <property type="project" value="UniProtKB-KW"/>
</dbReference>
<dbReference type="InterPro" id="IPR013783">
    <property type="entry name" value="Ig-like_fold"/>
</dbReference>
<dbReference type="InterPro" id="IPR051287">
    <property type="entry name" value="TCR_variable_region"/>
</dbReference>
<dbReference type="Gene3D" id="2.60.40.10">
    <property type="entry name" value="Immunoglobulins"/>
    <property type="match status" value="1"/>
</dbReference>
<dbReference type="Proteomes" id="UP000261560">
    <property type="component" value="Unplaced"/>
</dbReference>
<sequence length="123" mass="14102">MGLTFASCLRWKKLDFTTKLICLSNLREVIAAEGDSVTLNCSFGKTATHAYLFWYKQEVNNLPKYMLKRGTYSNRENTEEFHEDKFDAELDKTNSLVPLKIQKLNVTDSAVYYCAISSLPLTM</sequence>
<keyword evidence="5" id="KW-0391">Immunity</keyword>
<dbReference type="GO" id="GO:0042101">
    <property type="term" value="C:T cell receptor complex"/>
    <property type="evidence" value="ECO:0007669"/>
    <property type="project" value="UniProtKB-KW"/>
</dbReference>
<keyword evidence="8" id="KW-1185">Reference proteome</keyword>
<evidence type="ECO:0000256" key="2">
    <source>
        <dbReference type="ARBA" id="ARBA00023130"/>
    </source>
</evidence>
<dbReference type="PaxDb" id="30732-ENSOMEP00000014424"/>
<evidence type="ECO:0000256" key="3">
    <source>
        <dbReference type="ARBA" id="ARBA00023170"/>
    </source>
</evidence>
<evidence type="ECO:0000256" key="4">
    <source>
        <dbReference type="ARBA" id="ARBA00023319"/>
    </source>
</evidence>
<keyword evidence="1" id="KW-0732">Signal</keyword>
<evidence type="ECO:0000313" key="7">
    <source>
        <dbReference type="Ensembl" id="ENSOMEP00000014424.1"/>
    </source>
</evidence>
<dbReference type="PROSITE" id="PS50835">
    <property type="entry name" value="IG_LIKE"/>
    <property type="match status" value="1"/>
</dbReference>
<keyword evidence="4" id="KW-0393">Immunoglobulin domain</keyword>
<dbReference type="Pfam" id="PF07686">
    <property type="entry name" value="V-set"/>
    <property type="match status" value="1"/>
</dbReference>
<keyword evidence="3" id="KW-0675">Receptor</keyword>
<evidence type="ECO:0000256" key="5">
    <source>
        <dbReference type="ARBA" id="ARBA00043266"/>
    </source>
</evidence>
<reference evidence="7" key="1">
    <citation type="submission" date="2025-08" db="UniProtKB">
        <authorList>
            <consortium name="Ensembl"/>
        </authorList>
    </citation>
    <scope>IDENTIFICATION</scope>
</reference>
<keyword evidence="2" id="KW-1064">Adaptive immunity</keyword>
<dbReference type="InterPro" id="IPR013106">
    <property type="entry name" value="Ig_V-set"/>
</dbReference>
<accession>A0A3B3C9Z8</accession>
<dbReference type="SMART" id="SM00406">
    <property type="entry name" value="IGv"/>
    <property type="match status" value="1"/>
</dbReference>
<dbReference type="InterPro" id="IPR036179">
    <property type="entry name" value="Ig-like_dom_sf"/>
</dbReference>
<reference evidence="7" key="2">
    <citation type="submission" date="2025-09" db="UniProtKB">
        <authorList>
            <consortium name="Ensembl"/>
        </authorList>
    </citation>
    <scope>IDENTIFICATION</scope>
</reference>
<evidence type="ECO:0000313" key="8">
    <source>
        <dbReference type="Proteomes" id="UP000261560"/>
    </source>
</evidence>
<protein>
    <recommendedName>
        <fullName evidence="6">Ig-like domain-containing protein</fullName>
    </recommendedName>
</protein>